<dbReference type="AlphaFoldDB" id="A0A382PMR1"/>
<keyword evidence="1" id="KW-1133">Transmembrane helix</keyword>
<keyword evidence="1" id="KW-0812">Transmembrane</keyword>
<protein>
    <submittedName>
        <fullName evidence="2">Uncharacterized protein</fullName>
    </submittedName>
</protein>
<organism evidence="2">
    <name type="scientific">marine metagenome</name>
    <dbReference type="NCBI Taxonomy" id="408172"/>
    <lineage>
        <taxon>unclassified sequences</taxon>
        <taxon>metagenomes</taxon>
        <taxon>ecological metagenomes</taxon>
    </lineage>
</organism>
<reference evidence="2" key="1">
    <citation type="submission" date="2018-05" db="EMBL/GenBank/DDBJ databases">
        <authorList>
            <person name="Lanie J.A."/>
            <person name="Ng W.-L."/>
            <person name="Kazmierczak K.M."/>
            <person name="Andrzejewski T.M."/>
            <person name="Davidsen T.M."/>
            <person name="Wayne K.J."/>
            <person name="Tettelin H."/>
            <person name="Glass J.I."/>
            <person name="Rusch D."/>
            <person name="Podicherti R."/>
            <person name="Tsui H.-C.T."/>
            <person name="Winkler M.E."/>
        </authorList>
    </citation>
    <scope>NUCLEOTIDE SEQUENCE</scope>
</reference>
<sequence>MNRMTGLFIGLGAILLLVVFAVLFPDVEDGLEQVEALMENRTLNTFYLMCGIVAFTMMQSGLILLSRQLIGQVSGAHAQWLTVANIGFMISVAVMYASAGLDAGAMELYAGGNPDQAALLNIVGVHVGNAVWPWAFGGGMFVLGWASVSGALKPKSGADWLPGLLVIPGALFILAPFVNTEGWWFGGWIIMTLSLIIVGAAKAFRSSEATN</sequence>
<accession>A0A382PMR1</accession>
<dbReference type="EMBL" id="UINC01108093">
    <property type="protein sequence ID" value="SVC73938.1"/>
    <property type="molecule type" value="Genomic_DNA"/>
</dbReference>
<evidence type="ECO:0000313" key="2">
    <source>
        <dbReference type="EMBL" id="SVC73938.1"/>
    </source>
</evidence>
<name>A0A382PMR1_9ZZZZ</name>
<feature type="transmembrane region" description="Helical" evidence="1">
    <location>
        <begin position="184"/>
        <end position="204"/>
    </location>
</feature>
<feature type="transmembrane region" description="Helical" evidence="1">
    <location>
        <begin position="160"/>
        <end position="178"/>
    </location>
</feature>
<proteinExistence type="predicted"/>
<feature type="transmembrane region" description="Helical" evidence="1">
    <location>
        <begin position="45"/>
        <end position="66"/>
    </location>
</feature>
<keyword evidence="1" id="KW-0472">Membrane</keyword>
<feature type="transmembrane region" description="Helical" evidence="1">
    <location>
        <begin position="78"/>
        <end position="99"/>
    </location>
</feature>
<evidence type="ECO:0000256" key="1">
    <source>
        <dbReference type="SAM" id="Phobius"/>
    </source>
</evidence>
<feature type="transmembrane region" description="Helical" evidence="1">
    <location>
        <begin position="131"/>
        <end position="148"/>
    </location>
</feature>
<gene>
    <name evidence="2" type="ORF">METZ01_LOCUS326792</name>
</gene>